<evidence type="ECO:0000256" key="1">
    <source>
        <dbReference type="ARBA" id="ARBA00000085"/>
    </source>
</evidence>
<dbReference type="HOGENOM" id="CLU_758342_0_0_6"/>
<dbReference type="Gene3D" id="3.30.565.10">
    <property type="entry name" value="Histidine kinase-like ATPase, C-terminal domain"/>
    <property type="match status" value="1"/>
</dbReference>
<dbReference type="InterPro" id="IPR036890">
    <property type="entry name" value="HATPase_C_sf"/>
</dbReference>
<evidence type="ECO:0000256" key="5">
    <source>
        <dbReference type="ARBA" id="ARBA00022777"/>
    </source>
</evidence>
<evidence type="ECO:0000313" key="9">
    <source>
        <dbReference type="Proteomes" id="UP000025241"/>
    </source>
</evidence>
<accession>A0A024HG19</accession>
<evidence type="ECO:0000256" key="6">
    <source>
        <dbReference type="ARBA" id="ARBA00023012"/>
    </source>
</evidence>
<keyword evidence="5" id="KW-0418">Kinase</keyword>
<organism evidence="8 9">
    <name type="scientific">Pseudomonas knackmussii (strain DSM 6978 / CCUG 54928 / LMG 23759 / B13)</name>
    <dbReference type="NCBI Taxonomy" id="1301098"/>
    <lineage>
        <taxon>Bacteria</taxon>
        <taxon>Pseudomonadati</taxon>
        <taxon>Pseudomonadota</taxon>
        <taxon>Gammaproteobacteria</taxon>
        <taxon>Pseudomonadales</taxon>
        <taxon>Pseudomonadaceae</taxon>
        <taxon>Pseudomonas</taxon>
    </lineage>
</organism>
<evidence type="ECO:0000256" key="4">
    <source>
        <dbReference type="ARBA" id="ARBA00022679"/>
    </source>
</evidence>
<gene>
    <name evidence="8" type="ORF">PKB_2061</name>
</gene>
<evidence type="ECO:0000259" key="7">
    <source>
        <dbReference type="PROSITE" id="PS50109"/>
    </source>
</evidence>
<dbReference type="PROSITE" id="PS50109">
    <property type="entry name" value="HIS_KIN"/>
    <property type="match status" value="1"/>
</dbReference>
<dbReference type="EMBL" id="HG322950">
    <property type="protein sequence ID" value="CDF83408.1"/>
    <property type="molecule type" value="Genomic_DNA"/>
</dbReference>
<keyword evidence="3" id="KW-0597">Phosphoprotein</keyword>
<keyword evidence="9" id="KW-1185">Reference proteome</keyword>
<dbReference type="GO" id="GO:0016036">
    <property type="term" value="P:cellular response to phosphate starvation"/>
    <property type="evidence" value="ECO:0007669"/>
    <property type="project" value="TreeGrafter"/>
</dbReference>
<comment type="catalytic activity">
    <reaction evidence="1">
        <text>ATP + protein L-histidine = ADP + protein N-phospho-L-histidine.</text>
        <dbReference type="EC" id="2.7.13.3"/>
    </reaction>
</comment>
<dbReference type="InterPro" id="IPR003594">
    <property type="entry name" value="HATPase_dom"/>
</dbReference>
<proteinExistence type="predicted"/>
<dbReference type="OrthoDB" id="8807260at2"/>
<dbReference type="InterPro" id="IPR005467">
    <property type="entry name" value="His_kinase_dom"/>
</dbReference>
<dbReference type="KEGG" id="pkc:PKB_2061"/>
<evidence type="ECO:0000256" key="3">
    <source>
        <dbReference type="ARBA" id="ARBA00022553"/>
    </source>
</evidence>
<dbReference type="eggNOG" id="COG0642">
    <property type="taxonomic scope" value="Bacteria"/>
</dbReference>
<dbReference type="Proteomes" id="UP000025241">
    <property type="component" value="Chromosome I"/>
</dbReference>
<dbReference type="PANTHER" id="PTHR45453">
    <property type="entry name" value="PHOSPHATE REGULON SENSOR PROTEIN PHOR"/>
    <property type="match status" value="1"/>
</dbReference>
<dbReference type="AlphaFoldDB" id="A0A024HG19"/>
<name>A0A024HG19_PSEKB</name>
<dbReference type="SMART" id="SM00387">
    <property type="entry name" value="HATPase_c"/>
    <property type="match status" value="1"/>
</dbReference>
<dbReference type="GO" id="GO:0005886">
    <property type="term" value="C:plasma membrane"/>
    <property type="evidence" value="ECO:0007669"/>
    <property type="project" value="TreeGrafter"/>
</dbReference>
<dbReference type="PANTHER" id="PTHR45453:SF1">
    <property type="entry name" value="PHOSPHATE REGULON SENSOR PROTEIN PHOR"/>
    <property type="match status" value="1"/>
</dbReference>
<reference evidence="8 9" key="1">
    <citation type="submission" date="2013-03" db="EMBL/GenBank/DDBJ databases">
        <authorList>
            <person name="Linke B."/>
        </authorList>
    </citation>
    <scope>NUCLEOTIDE SEQUENCE [LARGE SCALE GENOMIC DNA]</scope>
    <source>
        <strain evidence="8 9">B13</strain>
    </source>
</reference>
<dbReference type="GO" id="GO:0004721">
    <property type="term" value="F:phosphoprotein phosphatase activity"/>
    <property type="evidence" value="ECO:0007669"/>
    <property type="project" value="TreeGrafter"/>
</dbReference>
<dbReference type="RefSeq" id="WP_084166602.1">
    <property type="nucleotide sequence ID" value="NZ_HG322950.1"/>
</dbReference>
<evidence type="ECO:0000313" key="8">
    <source>
        <dbReference type="EMBL" id="CDF83408.1"/>
    </source>
</evidence>
<dbReference type="EC" id="2.7.13.3" evidence="2"/>
<protein>
    <recommendedName>
        <fullName evidence="2">histidine kinase</fullName>
        <ecNumber evidence="2">2.7.13.3</ecNumber>
    </recommendedName>
</protein>
<sequence>MLLKEVIDTGVIVVPWSCCIQGTVLAGDSGISKTCEKKCKSERPCLVTEANGEALCPYGLSYFSSTVGSAPVVVFGVKGSLVGSKISKELKHELKGRNLDEARFKEWVQRLNHLDSVIDKHILERQSELLDPLHDPIRLARQLEAISISLLESSGSARTLDAQLDQASAEMKSLVKAAGLLNDYFDLVSIYFNPAAARFGRPVSTSLHGILRKITSILSGFDAGEEGARIKVNFRGECYRNFNLRESFKIIPFSLISNAVKYCLSGEVTVRLREMQDRAEVSIVSQGPPIEAEETDLIFKKKYRGQWSRSLRKGEGVGLYLAKIVADAHNININVTSQRLGGQKFGETPLATNTFKFEIPYQINK</sequence>
<dbReference type="SUPFAM" id="SSF55874">
    <property type="entry name" value="ATPase domain of HSP90 chaperone/DNA topoisomerase II/histidine kinase"/>
    <property type="match status" value="1"/>
</dbReference>
<reference evidence="8 9" key="2">
    <citation type="submission" date="2014-05" db="EMBL/GenBank/DDBJ databases">
        <title>Genome sequence of the 3-chlorobenzoate degrading bacterium Pseudomonas knackmussii B13 shows multiple evidence for horizontal gene transfer.</title>
        <authorList>
            <person name="Miyazaki R."/>
            <person name="Bertelli C."/>
            <person name="Falquet L."/>
            <person name="Robinson-Rechavi M."/>
            <person name="Gharib W."/>
            <person name="Roy S."/>
            <person name="Van der Meer J.R."/>
        </authorList>
    </citation>
    <scope>NUCLEOTIDE SEQUENCE [LARGE SCALE GENOMIC DNA]</scope>
    <source>
        <strain evidence="8 9">B13</strain>
    </source>
</reference>
<dbReference type="STRING" id="1301098.PKB_2061"/>
<dbReference type="InterPro" id="IPR050351">
    <property type="entry name" value="BphY/WalK/GraS-like"/>
</dbReference>
<feature type="domain" description="Histidine kinase" evidence="7">
    <location>
        <begin position="254"/>
        <end position="363"/>
    </location>
</feature>
<dbReference type="Pfam" id="PF02518">
    <property type="entry name" value="HATPase_c"/>
    <property type="match status" value="1"/>
</dbReference>
<evidence type="ECO:0000256" key="2">
    <source>
        <dbReference type="ARBA" id="ARBA00012438"/>
    </source>
</evidence>
<keyword evidence="4" id="KW-0808">Transferase</keyword>
<keyword evidence="6" id="KW-0902">Two-component regulatory system</keyword>
<dbReference type="GO" id="GO:0000155">
    <property type="term" value="F:phosphorelay sensor kinase activity"/>
    <property type="evidence" value="ECO:0007669"/>
    <property type="project" value="TreeGrafter"/>
</dbReference>